<dbReference type="InterPro" id="IPR011011">
    <property type="entry name" value="Znf_FYVE_PHD"/>
</dbReference>
<dbReference type="FunFam" id="3.30.40.10:FF:000780">
    <property type="entry name" value="Rab-3-interacting molecule unc-10"/>
    <property type="match status" value="1"/>
</dbReference>
<evidence type="ECO:0000256" key="2">
    <source>
        <dbReference type="ARBA" id="ARBA00022737"/>
    </source>
</evidence>
<reference evidence="13 14" key="1">
    <citation type="journal article" date="2017" name="Curr. Biol.">
        <title>Genome architecture and evolution of a unichromosomal asexual nematode.</title>
        <authorList>
            <person name="Fradin H."/>
            <person name="Zegar C."/>
            <person name="Gutwein M."/>
            <person name="Lucas J."/>
            <person name="Kovtun M."/>
            <person name="Corcoran D."/>
            <person name="Baugh L.R."/>
            <person name="Kiontke K."/>
            <person name="Gunsalus K."/>
            <person name="Fitch D.H."/>
            <person name="Piano F."/>
        </authorList>
    </citation>
    <scope>NUCLEOTIDE SEQUENCE [LARGE SCALE GENOMIC DNA]</scope>
    <source>
        <strain evidence="13">PF1309</strain>
    </source>
</reference>
<dbReference type="GO" id="GO:0031267">
    <property type="term" value="F:small GTPase binding"/>
    <property type="evidence" value="ECO:0007669"/>
    <property type="project" value="InterPro"/>
</dbReference>
<dbReference type="GO" id="GO:0048167">
    <property type="term" value="P:regulation of synaptic plasticity"/>
    <property type="evidence" value="ECO:0007669"/>
    <property type="project" value="TreeGrafter"/>
</dbReference>
<dbReference type="PROSITE" id="PS50004">
    <property type="entry name" value="C2"/>
    <property type="match status" value="2"/>
</dbReference>
<feature type="domain" description="RabBD" evidence="12">
    <location>
        <begin position="6"/>
        <end position="132"/>
    </location>
</feature>
<feature type="compositionally biased region" description="Low complexity" evidence="8">
    <location>
        <begin position="216"/>
        <end position="242"/>
    </location>
</feature>
<dbReference type="InterPro" id="IPR017455">
    <property type="entry name" value="Znf_FYVE-rel"/>
</dbReference>
<keyword evidence="4" id="KW-0862">Zinc</keyword>
<evidence type="ECO:0000313" key="14">
    <source>
        <dbReference type="Proteomes" id="UP000218231"/>
    </source>
</evidence>
<dbReference type="GO" id="GO:0006886">
    <property type="term" value="P:intracellular protein transport"/>
    <property type="evidence" value="ECO:0007669"/>
    <property type="project" value="InterPro"/>
</dbReference>
<dbReference type="PANTHER" id="PTHR12157">
    <property type="entry name" value="REGULATING SYNAPTIC MEMBRANE EXOCYTOSIS PROTEIN"/>
    <property type="match status" value="1"/>
</dbReference>
<proteinExistence type="predicted"/>
<protein>
    <submittedName>
        <fullName evidence="13">Uncharacterized protein</fullName>
    </submittedName>
</protein>
<evidence type="ECO:0000256" key="1">
    <source>
        <dbReference type="ARBA" id="ARBA00022723"/>
    </source>
</evidence>
<dbReference type="Gene3D" id="2.60.40.150">
    <property type="entry name" value="C2 domain"/>
    <property type="match status" value="2"/>
</dbReference>
<feature type="compositionally biased region" description="Polar residues" evidence="8">
    <location>
        <begin position="442"/>
        <end position="451"/>
    </location>
</feature>
<dbReference type="GO" id="GO:0008270">
    <property type="term" value="F:zinc ion binding"/>
    <property type="evidence" value="ECO:0007669"/>
    <property type="project" value="UniProtKB-KW"/>
</dbReference>
<dbReference type="Gene3D" id="2.30.42.10">
    <property type="match status" value="1"/>
</dbReference>
<feature type="domain" description="C2" evidence="9">
    <location>
        <begin position="1258"/>
        <end position="1377"/>
    </location>
</feature>
<feature type="region of interest" description="Disordered" evidence="8">
    <location>
        <begin position="964"/>
        <end position="1016"/>
    </location>
</feature>
<evidence type="ECO:0000259" key="11">
    <source>
        <dbReference type="PROSITE" id="PS50178"/>
    </source>
</evidence>
<evidence type="ECO:0000256" key="8">
    <source>
        <dbReference type="SAM" id="MobiDB-lite"/>
    </source>
</evidence>
<dbReference type="GO" id="GO:0044325">
    <property type="term" value="F:transmembrane transporter binding"/>
    <property type="evidence" value="ECO:0007669"/>
    <property type="project" value="TreeGrafter"/>
</dbReference>
<keyword evidence="3 7" id="KW-0863">Zinc-finger</keyword>
<dbReference type="SUPFAM" id="SSF57903">
    <property type="entry name" value="FYVE/PHD zinc finger"/>
    <property type="match status" value="1"/>
</dbReference>
<feature type="domain" description="PDZ" evidence="10">
    <location>
        <begin position="596"/>
        <end position="685"/>
    </location>
</feature>
<evidence type="ECO:0000256" key="5">
    <source>
        <dbReference type="ARBA" id="ARBA00023018"/>
    </source>
</evidence>
<dbReference type="Gene3D" id="3.30.40.10">
    <property type="entry name" value="Zinc/RING finger domain, C3HC4 (zinc finger)"/>
    <property type="match status" value="1"/>
</dbReference>
<dbReference type="SUPFAM" id="SSF50156">
    <property type="entry name" value="PDZ domain-like"/>
    <property type="match status" value="1"/>
</dbReference>
<dbReference type="SUPFAM" id="SSF49562">
    <property type="entry name" value="C2 domain (Calcium/lipid-binding domain, CaLB)"/>
    <property type="match status" value="2"/>
</dbReference>
<dbReference type="InterPro" id="IPR039032">
    <property type="entry name" value="Rim-like"/>
</dbReference>
<evidence type="ECO:0000259" key="9">
    <source>
        <dbReference type="PROSITE" id="PS50004"/>
    </source>
</evidence>
<dbReference type="OrthoDB" id="420032at2759"/>
<dbReference type="Proteomes" id="UP000218231">
    <property type="component" value="Unassembled WGS sequence"/>
</dbReference>
<feature type="compositionally biased region" description="Basic and acidic residues" evidence="8">
    <location>
        <begin position="384"/>
        <end position="394"/>
    </location>
</feature>
<dbReference type="InterPro" id="IPR035892">
    <property type="entry name" value="C2_domain_sf"/>
</dbReference>
<dbReference type="SMART" id="SM00239">
    <property type="entry name" value="C2"/>
    <property type="match status" value="2"/>
</dbReference>
<feature type="compositionally biased region" description="Low complexity" evidence="8">
    <location>
        <begin position="403"/>
        <end position="419"/>
    </location>
</feature>
<feature type="compositionally biased region" description="Basic residues" evidence="8">
    <location>
        <begin position="462"/>
        <end position="473"/>
    </location>
</feature>
<name>A0A2A2KWW9_9BILA</name>
<keyword evidence="5" id="KW-0770">Synapse</keyword>
<dbReference type="InterPro" id="IPR010911">
    <property type="entry name" value="Rab_BD"/>
</dbReference>
<feature type="region of interest" description="Disordered" evidence="8">
    <location>
        <begin position="1181"/>
        <end position="1202"/>
    </location>
</feature>
<comment type="subcellular location">
    <subcellularLocation>
        <location evidence="6">Synapse</location>
    </subcellularLocation>
</comment>
<gene>
    <name evidence="13" type="ORF">WR25_13244</name>
</gene>
<dbReference type="PROSITE" id="PS50916">
    <property type="entry name" value="RABBD"/>
    <property type="match status" value="1"/>
</dbReference>
<feature type="compositionally biased region" description="Low complexity" evidence="8">
    <location>
        <begin position="452"/>
        <end position="461"/>
    </location>
</feature>
<feature type="compositionally biased region" description="Polar residues" evidence="8">
    <location>
        <begin position="263"/>
        <end position="278"/>
    </location>
</feature>
<organism evidence="13 14">
    <name type="scientific">Diploscapter pachys</name>
    <dbReference type="NCBI Taxonomy" id="2018661"/>
    <lineage>
        <taxon>Eukaryota</taxon>
        <taxon>Metazoa</taxon>
        <taxon>Ecdysozoa</taxon>
        <taxon>Nematoda</taxon>
        <taxon>Chromadorea</taxon>
        <taxon>Rhabditida</taxon>
        <taxon>Rhabditina</taxon>
        <taxon>Rhabditomorpha</taxon>
        <taxon>Rhabditoidea</taxon>
        <taxon>Rhabditidae</taxon>
        <taxon>Diploscapter</taxon>
    </lineage>
</organism>
<evidence type="ECO:0000313" key="13">
    <source>
        <dbReference type="EMBL" id="PAV78444.1"/>
    </source>
</evidence>
<feature type="compositionally biased region" description="Polar residues" evidence="8">
    <location>
        <begin position="286"/>
        <end position="306"/>
    </location>
</feature>
<dbReference type="Pfam" id="PF00595">
    <property type="entry name" value="PDZ"/>
    <property type="match status" value="1"/>
</dbReference>
<dbReference type="InterPro" id="IPR054386">
    <property type="entry name" value="RIM_Znf"/>
</dbReference>
<dbReference type="PROSITE" id="PS50106">
    <property type="entry name" value="PDZ"/>
    <property type="match status" value="1"/>
</dbReference>
<feature type="domain" description="C2" evidence="9">
    <location>
        <begin position="788"/>
        <end position="911"/>
    </location>
</feature>
<dbReference type="EMBL" id="LIAE01007562">
    <property type="protein sequence ID" value="PAV78444.1"/>
    <property type="molecule type" value="Genomic_DNA"/>
</dbReference>
<evidence type="ECO:0000256" key="7">
    <source>
        <dbReference type="PROSITE-ProRule" id="PRU00091"/>
    </source>
</evidence>
<dbReference type="STRING" id="2018661.A0A2A2KWW9"/>
<feature type="region of interest" description="Disordered" evidence="8">
    <location>
        <begin position="1385"/>
        <end position="1406"/>
    </location>
</feature>
<dbReference type="SMART" id="SM00228">
    <property type="entry name" value="PDZ"/>
    <property type="match status" value="1"/>
</dbReference>
<evidence type="ECO:0000256" key="4">
    <source>
        <dbReference type="ARBA" id="ARBA00022833"/>
    </source>
</evidence>
<evidence type="ECO:0000259" key="10">
    <source>
        <dbReference type="PROSITE" id="PS50106"/>
    </source>
</evidence>
<dbReference type="InterPro" id="IPR001478">
    <property type="entry name" value="PDZ"/>
</dbReference>
<dbReference type="CDD" id="cd06714">
    <property type="entry name" value="PDZ_RIM-like"/>
    <property type="match status" value="1"/>
</dbReference>
<feature type="compositionally biased region" description="Polar residues" evidence="8">
    <location>
        <begin position="1397"/>
        <end position="1406"/>
    </location>
</feature>
<dbReference type="InterPro" id="IPR036034">
    <property type="entry name" value="PDZ_sf"/>
</dbReference>
<dbReference type="GO" id="GO:0042391">
    <property type="term" value="P:regulation of membrane potential"/>
    <property type="evidence" value="ECO:0007669"/>
    <property type="project" value="TreeGrafter"/>
</dbReference>
<dbReference type="Pfam" id="PF00168">
    <property type="entry name" value="C2"/>
    <property type="match status" value="2"/>
</dbReference>
<dbReference type="GO" id="GO:0048788">
    <property type="term" value="C:cytoskeleton of presynaptic active zone"/>
    <property type="evidence" value="ECO:0007669"/>
    <property type="project" value="TreeGrafter"/>
</dbReference>
<feature type="region of interest" description="Disordered" evidence="8">
    <location>
        <begin position="127"/>
        <end position="503"/>
    </location>
</feature>
<dbReference type="PANTHER" id="PTHR12157:SF21">
    <property type="entry name" value="RAB3 INTERACTING MOLECULE, ISOFORM F"/>
    <property type="match status" value="1"/>
</dbReference>
<feature type="compositionally biased region" description="Low complexity" evidence="8">
    <location>
        <begin position="176"/>
        <end position="197"/>
    </location>
</feature>
<keyword evidence="1" id="KW-0479">Metal-binding</keyword>
<dbReference type="Pfam" id="PF22601">
    <property type="entry name" value="RIM2a_ZnF"/>
    <property type="match status" value="1"/>
</dbReference>
<dbReference type="GO" id="GO:0050806">
    <property type="term" value="P:positive regulation of synaptic transmission"/>
    <property type="evidence" value="ECO:0007669"/>
    <property type="project" value="TreeGrafter"/>
</dbReference>
<keyword evidence="2" id="KW-0677">Repeat</keyword>
<feature type="region of interest" description="Disordered" evidence="8">
    <location>
        <begin position="535"/>
        <end position="564"/>
    </location>
</feature>
<sequence>MGDAAIPDLSHLSAEEREIIEQVFKRQREEENKESQMSMKASEELEEIDKQINEKKEMSRKLVGTQDDAICQICRKTKFADGIGHKCFYCQLRSCARCGGRSQSKNKAIWACSLCQKRQQILAKTGKWFQPDDPQQKMSTAGINSPMQSPSQKASMDSTAQGLTQAMQQPEQMLANQMQSQSQSQSQSNQMNQQQSSPVSGLPMQGLQGQNRNGPQTNMNMNMQQQNAQMQQQQQQRINEQPQQRRETMRKEGSVTGMGVSMQHRQQSNDHQGGIQRQKSIEQDQCRSGQQTSSYGNGTIPNRRASQQVQQNVQHTPQRKYTEQPTMHRNADNRANFDNRPTEEWQGSSVNRNDNRDQNIRYDQNQSTNDRKGSSIVDSNTNRIDNRNKQRVTEDSYSSSQFNGTRQPQGQGQNRQSGQSGQGPGTGTCEPVPVPIPPAVPQHNQQQSPLIANTATTAAQAHNRKKSRLHRQLHSMSSSEEDPIASTSLAPDDQPQRIPNECTSEKDLLRYIYAGEKTKPSKRGVSRGLLPDSLVSSASPAHPSGSLFGPCPGPSNSSPSNPAVISGDLLSAKIRTYLSHPVTWQPSADQRRLIGHMILSRTDLAANGDLGLKVVGGRRVDTGRLGAFITQVKVGSVADTIGRLRAGDEVLEWNGQPLQNLTFDQVYEIIAASKNEGQVELIVSRSASIPGGDDFLNMQPQPVRQLPYLLEDYYSPSPSPMLPPMNVLTHSQSALLPQIFSQQQHQQQQHGQHSPRHKCLPYLHYDAGSAHFPMHMGAAQGSTGKGHIFGKIEISLLLVPEERKLCVRVEGAFDLPSRPDGIPRNAYAKLFLLPDRSERSRRQTSIVAESCNPQWSEVFYYKGITEYMLAERVLEITVWDFDKYDTNTYLGEALIDLGRVDLDGQIITCTLVDMDEESPLRYKLRYQKYSHLPQRPHSEMGRYQHVPYEMDEMYDYGRETIRRSRTYDRGRQGPRRGGTPLRNVEEDWTANQSGYLSDHGYSQPARGYRRRPRSATTMRPMNAAEMSAARMYRGITEDMWSEEPAGYAQPPPMERTDGFMENYDRVGMATNGKLEEQQEHGSDASETVSIQSGGSIPVVRTVNRRMPLDEMEEYPSMEEASQAMGMGTRGMKGQQMQTQSAAAHQQALKERKKSLMTRFIPGRGAAGGEGKRTGFARSEEVGIPSINGGGGGGGGGGEPQRLQTTANAPFLKQASKESTDSQHSDNWLPVLPDGPLGTFVENLGPGQVVGRQVLASPVLGEIQLAIMAGRAGIDVEIIRAKNLVVKPGVKIGPAPYVKVYLMEGKQCIQKAKTNPAKKSTAPVFQQHLIFNESPKYKMLQVTVLGDYGRMERKTFMGIAQIRLDDLQLGSEPVIGWYKLFHSSSLAGSGPVRKDSESSLSAMQQQQ</sequence>
<evidence type="ECO:0000256" key="3">
    <source>
        <dbReference type="ARBA" id="ARBA00022771"/>
    </source>
</evidence>
<feature type="compositionally biased region" description="Gly residues" evidence="8">
    <location>
        <begin position="1187"/>
        <end position="1198"/>
    </location>
</feature>
<keyword evidence="14" id="KW-1185">Reference proteome</keyword>
<dbReference type="GO" id="GO:0042734">
    <property type="term" value="C:presynaptic membrane"/>
    <property type="evidence" value="ECO:0007669"/>
    <property type="project" value="TreeGrafter"/>
</dbReference>
<feature type="compositionally biased region" description="Basic and acidic residues" evidence="8">
    <location>
        <begin position="329"/>
        <end position="343"/>
    </location>
</feature>
<dbReference type="GO" id="GO:0048791">
    <property type="term" value="P:calcium ion-regulated exocytosis of neurotransmitter"/>
    <property type="evidence" value="ECO:0007669"/>
    <property type="project" value="TreeGrafter"/>
</dbReference>
<accession>A0A2A2KWW9</accession>
<dbReference type="InterPro" id="IPR013083">
    <property type="entry name" value="Znf_RING/FYVE/PHD"/>
</dbReference>
<dbReference type="CDD" id="cd04028">
    <property type="entry name" value="C2B_RIM1alpha"/>
    <property type="match status" value="1"/>
</dbReference>
<evidence type="ECO:0000259" key="12">
    <source>
        <dbReference type="PROSITE" id="PS50916"/>
    </source>
</evidence>
<comment type="caution">
    <text evidence="13">The sequence shown here is derived from an EMBL/GenBank/DDBJ whole genome shotgun (WGS) entry which is preliminary data.</text>
</comment>
<dbReference type="PROSITE" id="PS50178">
    <property type="entry name" value="ZF_FYVE"/>
    <property type="match status" value="1"/>
</dbReference>
<feature type="compositionally biased region" description="Basic and acidic residues" evidence="8">
    <location>
        <begin position="243"/>
        <end position="253"/>
    </location>
</feature>
<feature type="compositionally biased region" description="Polar residues" evidence="8">
    <location>
        <begin position="136"/>
        <end position="175"/>
    </location>
</feature>
<evidence type="ECO:0000256" key="6">
    <source>
        <dbReference type="ARBA" id="ARBA00034103"/>
    </source>
</evidence>
<feature type="domain" description="FYVE-type" evidence="11">
    <location>
        <begin position="65"/>
        <end position="120"/>
    </location>
</feature>
<dbReference type="InterPro" id="IPR000008">
    <property type="entry name" value="C2_dom"/>
</dbReference>